<dbReference type="Gene3D" id="3.20.20.70">
    <property type="entry name" value="Aldolase class I"/>
    <property type="match status" value="1"/>
</dbReference>
<protein>
    <recommendedName>
        <fullName evidence="3">Triosephosphate isomerase</fullName>
        <ecNumber evidence="3">5.3.1.1</ecNumber>
    </recommendedName>
</protein>
<keyword evidence="2 3" id="KW-0413">Isomerase</keyword>
<dbReference type="UniPathway" id="UPA00138"/>
<dbReference type="STRING" id="1802603.A3F35_01870"/>
<dbReference type="GO" id="GO:0046166">
    <property type="term" value="P:glyceraldehyde-3-phosphate biosynthetic process"/>
    <property type="evidence" value="ECO:0007669"/>
    <property type="project" value="TreeGrafter"/>
</dbReference>
<name>A0A1G1WSY5_9BACT</name>
<evidence type="ECO:0000256" key="1">
    <source>
        <dbReference type="ARBA" id="ARBA00007422"/>
    </source>
</evidence>
<evidence type="ECO:0000256" key="2">
    <source>
        <dbReference type="ARBA" id="ARBA00023235"/>
    </source>
</evidence>
<dbReference type="NCBIfam" id="TIGR00419">
    <property type="entry name" value="tim"/>
    <property type="match status" value="1"/>
</dbReference>
<dbReference type="Pfam" id="PF00121">
    <property type="entry name" value="TIM"/>
    <property type="match status" value="1"/>
</dbReference>
<comment type="pathway">
    <text evidence="3">Carbohydrate biosynthesis; gluconeogenesis.</text>
</comment>
<proteinExistence type="inferred from homology"/>
<keyword evidence="3" id="KW-0963">Cytoplasm</keyword>
<accession>A0A1G1WSY5</accession>
<dbReference type="AlphaFoldDB" id="A0A1G1WSY5"/>
<comment type="subunit">
    <text evidence="3">Homodimer.</text>
</comment>
<comment type="subcellular location">
    <subcellularLocation>
        <location evidence="3">Cytoplasm</location>
    </subcellularLocation>
</comment>
<comment type="catalytic activity">
    <reaction evidence="3">
        <text>D-glyceraldehyde 3-phosphate = dihydroxyacetone phosphate</text>
        <dbReference type="Rhea" id="RHEA:18585"/>
        <dbReference type="ChEBI" id="CHEBI:57642"/>
        <dbReference type="ChEBI" id="CHEBI:59776"/>
        <dbReference type="EC" id="5.3.1.1"/>
    </reaction>
</comment>
<dbReference type="InterPro" id="IPR000652">
    <property type="entry name" value="Triosephosphate_isomerase"/>
</dbReference>
<dbReference type="GO" id="GO:0005829">
    <property type="term" value="C:cytosol"/>
    <property type="evidence" value="ECO:0007669"/>
    <property type="project" value="TreeGrafter"/>
</dbReference>
<dbReference type="PANTHER" id="PTHR21139:SF42">
    <property type="entry name" value="TRIOSEPHOSPHATE ISOMERASE"/>
    <property type="match status" value="1"/>
</dbReference>
<dbReference type="GO" id="GO:0004807">
    <property type="term" value="F:triose-phosphate isomerase activity"/>
    <property type="evidence" value="ECO:0007669"/>
    <property type="project" value="UniProtKB-UniRule"/>
</dbReference>
<evidence type="ECO:0000313" key="5">
    <source>
        <dbReference type="Proteomes" id="UP000178068"/>
    </source>
</evidence>
<keyword evidence="3" id="KW-0324">Glycolysis</keyword>
<dbReference type="InterPro" id="IPR013785">
    <property type="entry name" value="Aldolase_TIM"/>
</dbReference>
<dbReference type="GO" id="GO:0006094">
    <property type="term" value="P:gluconeogenesis"/>
    <property type="evidence" value="ECO:0007669"/>
    <property type="project" value="UniProtKB-UniPathway"/>
</dbReference>
<dbReference type="GO" id="GO:0006096">
    <property type="term" value="P:glycolytic process"/>
    <property type="evidence" value="ECO:0007669"/>
    <property type="project" value="UniProtKB-UniRule"/>
</dbReference>
<organism evidence="4 5">
    <name type="scientific">Candidatus Woykebacteria bacterium RIFCSPHIGHO2_12_FULL_45_10</name>
    <dbReference type="NCBI Taxonomy" id="1802603"/>
    <lineage>
        <taxon>Bacteria</taxon>
        <taxon>Candidatus Woykeibacteriota</taxon>
    </lineage>
</organism>
<dbReference type="InterPro" id="IPR035990">
    <property type="entry name" value="TIM_sf"/>
</dbReference>
<evidence type="ECO:0000256" key="3">
    <source>
        <dbReference type="RuleBase" id="RU363013"/>
    </source>
</evidence>
<evidence type="ECO:0000313" key="4">
    <source>
        <dbReference type="EMBL" id="OGY30450.1"/>
    </source>
</evidence>
<dbReference type="SUPFAM" id="SSF51351">
    <property type="entry name" value="Triosephosphate isomerase (TIM)"/>
    <property type="match status" value="1"/>
</dbReference>
<keyword evidence="3" id="KW-0312">Gluconeogenesis</keyword>
<dbReference type="EC" id="5.3.1.1" evidence="3"/>
<dbReference type="CDD" id="cd00311">
    <property type="entry name" value="TIM"/>
    <property type="match status" value="1"/>
</dbReference>
<dbReference type="UniPathway" id="UPA00109">
    <property type="reaction ID" value="UER00189"/>
</dbReference>
<comment type="similarity">
    <text evidence="1 3">Belongs to the triosephosphate isomerase family.</text>
</comment>
<dbReference type="GO" id="GO:0019563">
    <property type="term" value="P:glycerol catabolic process"/>
    <property type="evidence" value="ECO:0007669"/>
    <property type="project" value="TreeGrafter"/>
</dbReference>
<dbReference type="EMBL" id="MHCZ01000003">
    <property type="protein sequence ID" value="OGY30450.1"/>
    <property type="molecule type" value="Genomic_DNA"/>
</dbReference>
<dbReference type="PANTHER" id="PTHR21139">
    <property type="entry name" value="TRIOSEPHOSPHATE ISOMERASE"/>
    <property type="match status" value="1"/>
</dbReference>
<comment type="caution">
    <text evidence="4">The sequence shown here is derived from an EMBL/GenBank/DDBJ whole genome shotgun (WGS) entry which is preliminary data.</text>
</comment>
<dbReference type="PROSITE" id="PS51440">
    <property type="entry name" value="TIM_2"/>
    <property type="match status" value="1"/>
</dbReference>
<comment type="pathway">
    <text evidence="3">Carbohydrate degradation; glycolysis; D-glyceraldehyde 3-phosphate from glycerone phosphate: step 1/1.</text>
</comment>
<dbReference type="Proteomes" id="UP000178068">
    <property type="component" value="Unassembled WGS sequence"/>
</dbReference>
<sequence>MKPLIVANWKANKTNKETVDWAKKVGEEIGQTSVAIVICPPFTCLETLAQLADEYPFKVGAQNVSRLEAGAFTGEVSASMLKEVVTHCLVGHSERRRYFGETDQTVMEKVDRLLAVDITPILCISDQKQLDSFLLAKGSIAKAPEKIVFVYEPPGAISGGGAYRPEEPEEAEIQCKSLVEKIGKSVVVLYGGSVNPKNIATFIEQPTIQGVLVGQASLSVESFVSLLGAAR</sequence>
<reference evidence="4 5" key="1">
    <citation type="journal article" date="2016" name="Nat. Commun.">
        <title>Thousands of microbial genomes shed light on interconnected biogeochemical processes in an aquifer system.</title>
        <authorList>
            <person name="Anantharaman K."/>
            <person name="Brown C.T."/>
            <person name="Hug L.A."/>
            <person name="Sharon I."/>
            <person name="Castelle C.J."/>
            <person name="Probst A.J."/>
            <person name="Thomas B.C."/>
            <person name="Singh A."/>
            <person name="Wilkins M.J."/>
            <person name="Karaoz U."/>
            <person name="Brodie E.L."/>
            <person name="Williams K.H."/>
            <person name="Hubbard S.S."/>
            <person name="Banfield J.F."/>
        </authorList>
    </citation>
    <scope>NUCLEOTIDE SEQUENCE [LARGE SCALE GENOMIC DNA]</scope>
</reference>
<gene>
    <name evidence="4" type="ORF">A3F35_01870</name>
</gene>